<proteinExistence type="inferred from homology"/>
<dbReference type="SMART" id="SM01375">
    <property type="entry name" value="Dynein_light"/>
    <property type="match status" value="1"/>
</dbReference>
<dbReference type="GO" id="GO:0005868">
    <property type="term" value="C:cytoplasmic dynein complex"/>
    <property type="evidence" value="ECO:0007669"/>
    <property type="project" value="TreeGrafter"/>
</dbReference>
<organism evidence="2 3">
    <name type="scientific">Tetracentron sinense</name>
    <name type="common">Spur-leaf</name>
    <dbReference type="NCBI Taxonomy" id="13715"/>
    <lineage>
        <taxon>Eukaryota</taxon>
        <taxon>Viridiplantae</taxon>
        <taxon>Streptophyta</taxon>
        <taxon>Embryophyta</taxon>
        <taxon>Tracheophyta</taxon>
        <taxon>Spermatophyta</taxon>
        <taxon>Magnoliopsida</taxon>
        <taxon>Trochodendrales</taxon>
        <taxon>Trochodendraceae</taxon>
        <taxon>Tetracentron</taxon>
    </lineage>
</organism>
<keyword evidence="1" id="KW-0505">Motor protein</keyword>
<dbReference type="EMBL" id="JABCRI010000002">
    <property type="protein sequence ID" value="KAF8411157.1"/>
    <property type="molecule type" value="Genomic_DNA"/>
</dbReference>
<accession>A0A834ZYZ4</accession>
<dbReference type="SUPFAM" id="SSF54648">
    <property type="entry name" value="DLC"/>
    <property type="match status" value="1"/>
</dbReference>
<reference evidence="2 3" key="1">
    <citation type="submission" date="2020-04" db="EMBL/GenBank/DDBJ databases">
        <title>Plant Genome Project.</title>
        <authorList>
            <person name="Zhang R.-G."/>
        </authorList>
    </citation>
    <scope>NUCLEOTIDE SEQUENCE [LARGE SCALE GENOMIC DNA]</scope>
    <source>
        <strain evidence="2">YNK0</strain>
        <tissue evidence="2">Leaf</tissue>
    </source>
</reference>
<dbReference type="Pfam" id="PF01221">
    <property type="entry name" value="Dynein_light"/>
    <property type="match status" value="1"/>
</dbReference>
<name>A0A834ZYZ4_TETSI</name>
<dbReference type="GO" id="GO:0007017">
    <property type="term" value="P:microtubule-based process"/>
    <property type="evidence" value="ECO:0007669"/>
    <property type="project" value="InterPro"/>
</dbReference>
<comment type="similarity">
    <text evidence="1">Belongs to the dynein light chain family.</text>
</comment>
<evidence type="ECO:0000256" key="1">
    <source>
        <dbReference type="RuleBase" id="RU365010"/>
    </source>
</evidence>
<gene>
    <name evidence="2" type="ORF">HHK36_003700</name>
</gene>
<dbReference type="AlphaFoldDB" id="A0A834ZYZ4"/>
<comment type="caution">
    <text evidence="2">The sequence shown here is derived from an EMBL/GenBank/DDBJ whole genome shotgun (WGS) entry which is preliminary data.</text>
</comment>
<dbReference type="GO" id="GO:0045505">
    <property type="term" value="F:dynein intermediate chain binding"/>
    <property type="evidence" value="ECO:0007669"/>
    <property type="project" value="TreeGrafter"/>
</dbReference>
<keyword evidence="1" id="KW-0243">Dynein</keyword>
<dbReference type="OMA" id="RRQKPNN"/>
<dbReference type="Proteomes" id="UP000655225">
    <property type="component" value="Unassembled WGS sequence"/>
</dbReference>
<keyword evidence="1" id="KW-0493">Microtubule</keyword>
<evidence type="ECO:0000313" key="3">
    <source>
        <dbReference type="Proteomes" id="UP000655225"/>
    </source>
</evidence>
<dbReference type="Gene3D" id="3.30.740.10">
    <property type="entry name" value="Protein Inhibitor Of Neuronal Nitric Oxide Synthase"/>
    <property type="match status" value="1"/>
</dbReference>
<dbReference type="PANTHER" id="PTHR11886:SF49">
    <property type="entry name" value="DYNEIN LIGHT CHAIN"/>
    <property type="match status" value="1"/>
</dbReference>
<keyword evidence="1" id="KW-0206">Cytoskeleton</keyword>
<sequence length="159" mass="17669">MEKAPEGKEKESAIYPSRRRLVSPVSKSPTAELKLAAIAISLNIRLRSADMPNNMQERALRYTRSLIDTAPDNPPNPSHLARALKKARVSLSLHISVDINYLLLQEFDSSYGPAWHCVVGTSFGSFVTHSLGGFVYFSIDSLSFLLFKTEVRLVLEPPP</sequence>
<keyword evidence="1" id="KW-0963">Cytoplasm</keyword>
<protein>
    <recommendedName>
        <fullName evidence="1">Dynein light chain</fullName>
    </recommendedName>
</protein>
<dbReference type="InterPro" id="IPR001372">
    <property type="entry name" value="Dynein_light_chain_typ-1/2"/>
</dbReference>
<comment type="subcellular location">
    <subcellularLocation>
        <location evidence="1">Cytoplasm</location>
        <location evidence="1">Cytoskeleton</location>
    </subcellularLocation>
</comment>
<dbReference type="GO" id="GO:0005874">
    <property type="term" value="C:microtubule"/>
    <property type="evidence" value="ECO:0007669"/>
    <property type="project" value="UniProtKB-KW"/>
</dbReference>
<evidence type="ECO:0000313" key="2">
    <source>
        <dbReference type="EMBL" id="KAF8411157.1"/>
    </source>
</evidence>
<dbReference type="InterPro" id="IPR037177">
    <property type="entry name" value="DLC_sf"/>
</dbReference>
<dbReference type="OrthoDB" id="10033309at2759"/>
<keyword evidence="3" id="KW-1185">Reference proteome</keyword>
<dbReference type="PANTHER" id="PTHR11886">
    <property type="entry name" value="DYNEIN LIGHT CHAIN"/>
    <property type="match status" value="1"/>
</dbReference>